<reference evidence="1" key="2">
    <citation type="journal article" date="2020" name="Nat. Commun.">
        <title>Large-scale genome sequencing of mycorrhizal fungi provides insights into the early evolution of symbiotic traits.</title>
        <authorList>
            <person name="Miyauchi S."/>
            <person name="Kiss E."/>
            <person name="Kuo A."/>
            <person name="Drula E."/>
            <person name="Kohler A."/>
            <person name="Sanchez-Garcia M."/>
            <person name="Morin E."/>
            <person name="Andreopoulos B."/>
            <person name="Barry K.W."/>
            <person name="Bonito G."/>
            <person name="Buee M."/>
            <person name="Carver A."/>
            <person name="Chen C."/>
            <person name="Cichocki N."/>
            <person name="Clum A."/>
            <person name="Culley D."/>
            <person name="Crous P.W."/>
            <person name="Fauchery L."/>
            <person name="Girlanda M."/>
            <person name="Hayes R.D."/>
            <person name="Keri Z."/>
            <person name="LaButti K."/>
            <person name="Lipzen A."/>
            <person name="Lombard V."/>
            <person name="Magnuson J."/>
            <person name="Maillard F."/>
            <person name="Murat C."/>
            <person name="Nolan M."/>
            <person name="Ohm R.A."/>
            <person name="Pangilinan J."/>
            <person name="Pereira M.F."/>
            <person name="Perotto S."/>
            <person name="Peter M."/>
            <person name="Pfister S."/>
            <person name="Riley R."/>
            <person name="Sitrit Y."/>
            <person name="Stielow J.B."/>
            <person name="Szollosi G."/>
            <person name="Zifcakova L."/>
            <person name="Stursova M."/>
            <person name="Spatafora J.W."/>
            <person name="Tedersoo L."/>
            <person name="Vaario L.M."/>
            <person name="Yamada A."/>
            <person name="Yan M."/>
            <person name="Wang P."/>
            <person name="Xu J."/>
            <person name="Bruns T."/>
            <person name="Baldrian P."/>
            <person name="Vilgalys R."/>
            <person name="Dunand C."/>
            <person name="Henrissat B."/>
            <person name="Grigoriev I.V."/>
            <person name="Hibbett D."/>
            <person name="Nagy L.G."/>
            <person name="Martin F.M."/>
        </authorList>
    </citation>
    <scope>NUCLEOTIDE SEQUENCE</scope>
    <source>
        <strain evidence="1">P2</strain>
    </source>
</reference>
<organism evidence="1 2">
    <name type="scientific">Thelephora ganbajun</name>
    <name type="common">Ganba fungus</name>
    <dbReference type="NCBI Taxonomy" id="370292"/>
    <lineage>
        <taxon>Eukaryota</taxon>
        <taxon>Fungi</taxon>
        <taxon>Dikarya</taxon>
        <taxon>Basidiomycota</taxon>
        <taxon>Agaricomycotina</taxon>
        <taxon>Agaricomycetes</taxon>
        <taxon>Thelephorales</taxon>
        <taxon>Thelephoraceae</taxon>
        <taxon>Thelephora</taxon>
    </lineage>
</organism>
<name>A0ACB6Z5M4_THEGA</name>
<comment type="caution">
    <text evidence="1">The sequence shown here is derived from an EMBL/GenBank/DDBJ whole genome shotgun (WGS) entry which is preliminary data.</text>
</comment>
<accession>A0ACB6Z5M4</accession>
<keyword evidence="2" id="KW-1185">Reference proteome</keyword>
<protein>
    <submittedName>
        <fullName evidence="1">Uncharacterized protein</fullName>
    </submittedName>
</protein>
<reference evidence="1" key="1">
    <citation type="submission" date="2019-10" db="EMBL/GenBank/DDBJ databases">
        <authorList>
            <consortium name="DOE Joint Genome Institute"/>
            <person name="Kuo A."/>
            <person name="Miyauchi S."/>
            <person name="Kiss E."/>
            <person name="Drula E."/>
            <person name="Kohler A."/>
            <person name="Sanchez-Garcia M."/>
            <person name="Andreopoulos B."/>
            <person name="Barry K.W."/>
            <person name="Bonito G."/>
            <person name="Buee M."/>
            <person name="Carver A."/>
            <person name="Chen C."/>
            <person name="Cichocki N."/>
            <person name="Clum A."/>
            <person name="Culley D."/>
            <person name="Crous P.W."/>
            <person name="Fauchery L."/>
            <person name="Girlanda M."/>
            <person name="Hayes R."/>
            <person name="Keri Z."/>
            <person name="Labutti K."/>
            <person name="Lipzen A."/>
            <person name="Lombard V."/>
            <person name="Magnuson J."/>
            <person name="Maillard F."/>
            <person name="Morin E."/>
            <person name="Murat C."/>
            <person name="Nolan M."/>
            <person name="Ohm R."/>
            <person name="Pangilinan J."/>
            <person name="Pereira M."/>
            <person name="Perotto S."/>
            <person name="Peter M."/>
            <person name="Riley R."/>
            <person name="Sitrit Y."/>
            <person name="Stielow B."/>
            <person name="Szollosi G."/>
            <person name="Zifcakova L."/>
            <person name="Stursova M."/>
            <person name="Spatafora J.W."/>
            <person name="Tedersoo L."/>
            <person name="Vaario L.-M."/>
            <person name="Yamada A."/>
            <person name="Yan M."/>
            <person name="Wang P."/>
            <person name="Xu J."/>
            <person name="Bruns T."/>
            <person name="Baldrian P."/>
            <person name="Vilgalys R."/>
            <person name="Henrissat B."/>
            <person name="Grigoriev I.V."/>
            <person name="Hibbett D."/>
            <person name="Nagy L.G."/>
            <person name="Martin F.M."/>
        </authorList>
    </citation>
    <scope>NUCLEOTIDE SEQUENCE</scope>
    <source>
        <strain evidence="1">P2</strain>
    </source>
</reference>
<gene>
    <name evidence="1" type="ORF">BDM02DRAFT_3263335</name>
</gene>
<evidence type="ECO:0000313" key="2">
    <source>
        <dbReference type="Proteomes" id="UP000886501"/>
    </source>
</evidence>
<dbReference type="Proteomes" id="UP000886501">
    <property type="component" value="Unassembled WGS sequence"/>
</dbReference>
<sequence>MGRDKTFRVEPHIPSLMATHPARSYGLAISSERWGSANCQAEPAIGTLLCNIYVFYLLEDLGSPEPYVAQPNRELWIPPPRIAGQPLPVLHQPHRGHTPIEVAR</sequence>
<proteinExistence type="predicted"/>
<dbReference type="EMBL" id="MU118118">
    <property type="protein sequence ID" value="KAF9644809.1"/>
    <property type="molecule type" value="Genomic_DNA"/>
</dbReference>
<evidence type="ECO:0000313" key="1">
    <source>
        <dbReference type="EMBL" id="KAF9644809.1"/>
    </source>
</evidence>